<feature type="domain" description="Enoyl reductase (ER)" evidence="18">
    <location>
        <begin position="395"/>
        <end position="731"/>
    </location>
</feature>
<evidence type="ECO:0000256" key="7">
    <source>
        <dbReference type="ARBA" id="ARBA00022723"/>
    </source>
</evidence>
<dbReference type="Gene3D" id="3.40.50.720">
    <property type="entry name" value="NAD(P)-binding Rossmann-like Domain"/>
    <property type="match status" value="1"/>
</dbReference>
<evidence type="ECO:0000256" key="14">
    <source>
        <dbReference type="ARBA" id="ARBA00023180"/>
    </source>
</evidence>
<evidence type="ECO:0000256" key="3">
    <source>
        <dbReference type="ARBA" id="ARBA00004308"/>
    </source>
</evidence>
<name>A0A5N5WUW8_9EURO</name>
<dbReference type="SUPFAM" id="SSF50129">
    <property type="entry name" value="GroES-like"/>
    <property type="match status" value="1"/>
</dbReference>
<evidence type="ECO:0000256" key="13">
    <source>
        <dbReference type="ARBA" id="ARBA00023136"/>
    </source>
</evidence>
<keyword evidence="12" id="KW-0520">NAD</keyword>
<gene>
    <name evidence="19" type="ORF">BDV29DRAFT_197691</name>
</gene>
<evidence type="ECO:0000256" key="16">
    <source>
        <dbReference type="RuleBase" id="RU361277"/>
    </source>
</evidence>
<reference evidence="19 20" key="1">
    <citation type="submission" date="2019-04" db="EMBL/GenBank/DDBJ databases">
        <title>Friends and foes A comparative genomics study of 23 Aspergillus species from section Flavi.</title>
        <authorList>
            <consortium name="DOE Joint Genome Institute"/>
            <person name="Kjaerbolling I."/>
            <person name="Vesth T."/>
            <person name="Frisvad J.C."/>
            <person name="Nybo J.L."/>
            <person name="Theobald S."/>
            <person name="Kildgaard S."/>
            <person name="Isbrandt T."/>
            <person name="Kuo A."/>
            <person name="Sato A."/>
            <person name="Lyhne E.K."/>
            <person name="Kogle M.E."/>
            <person name="Wiebenga A."/>
            <person name="Kun R.S."/>
            <person name="Lubbers R.J."/>
            <person name="Makela M.R."/>
            <person name="Barry K."/>
            <person name="Chovatia M."/>
            <person name="Clum A."/>
            <person name="Daum C."/>
            <person name="Haridas S."/>
            <person name="He G."/>
            <person name="LaButti K."/>
            <person name="Lipzen A."/>
            <person name="Mondo S."/>
            <person name="Riley R."/>
            <person name="Salamov A."/>
            <person name="Simmons B.A."/>
            <person name="Magnuson J.K."/>
            <person name="Henrissat B."/>
            <person name="Mortensen U.H."/>
            <person name="Larsen T.O."/>
            <person name="Devries R.P."/>
            <person name="Grigoriev I.V."/>
            <person name="Machida M."/>
            <person name="Baker S.E."/>
            <person name="Andersen M.R."/>
        </authorList>
    </citation>
    <scope>NUCLEOTIDE SEQUENCE [LARGE SCALE GENOMIC DNA]</scope>
    <source>
        <strain evidence="19 20">CBS 151.66</strain>
    </source>
</reference>
<comment type="similarity">
    <text evidence="5">Belongs to the glycosyl hydrolase 76 family.</text>
</comment>
<evidence type="ECO:0000256" key="6">
    <source>
        <dbReference type="ARBA" id="ARBA00012350"/>
    </source>
</evidence>
<dbReference type="Gene3D" id="3.90.180.10">
    <property type="entry name" value="Medium-chain alcohol dehydrogenases, catalytic domain"/>
    <property type="match status" value="1"/>
</dbReference>
<feature type="region of interest" description="Disordered" evidence="17">
    <location>
        <begin position="352"/>
        <end position="388"/>
    </location>
</feature>
<dbReference type="Gene3D" id="1.50.10.20">
    <property type="match status" value="1"/>
</dbReference>
<evidence type="ECO:0000256" key="9">
    <source>
        <dbReference type="ARBA" id="ARBA00022801"/>
    </source>
</evidence>
<dbReference type="CDD" id="cd08297">
    <property type="entry name" value="CAD3"/>
    <property type="match status" value="1"/>
</dbReference>
<dbReference type="PANTHER" id="PTHR12145:SF36">
    <property type="entry name" value="MANNAN ENDO-1,6-ALPHA-MANNOSIDASE DCW1"/>
    <property type="match status" value="1"/>
</dbReference>
<dbReference type="GO" id="GO:0012505">
    <property type="term" value="C:endomembrane system"/>
    <property type="evidence" value="ECO:0007669"/>
    <property type="project" value="UniProtKB-SubCell"/>
</dbReference>
<keyword evidence="7 16" id="KW-0479">Metal-binding</keyword>
<dbReference type="InterPro" id="IPR013149">
    <property type="entry name" value="ADH-like_C"/>
</dbReference>
<evidence type="ECO:0000259" key="18">
    <source>
        <dbReference type="SMART" id="SM00829"/>
    </source>
</evidence>
<evidence type="ECO:0000313" key="19">
    <source>
        <dbReference type="EMBL" id="KAB8070960.1"/>
    </source>
</evidence>
<evidence type="ECO:0000256" key="1">
    <source>
        <dbReference type="ARBA" id="ARBA00001452"/>
    </source>
</evidence>
<comment type="catalytic activity">
    <reaction evidence="1">
        <text>Random hydrolysis of (1-&gt;6)-alpha-D-mannosidic linkages in unbranched (1-&gt;6)-mannans.</text>
        <dbReference type="EC" id="3.2.1.101"/>
    </reaction>
</comment>
<keyword evidence="20" id="KW-1185">Reference proteome</keyword>
<comment type="subcellular location">
    <subcellularLocation>
        <location evidence="3">Endomembrane system</location>
    </subcellularLocation>
</comment>
<dbReference type="Pfam" id="PF03663">
    <property type="entry name" value="Glyco_hydro_76"/>
    <property type="match status" value="1"/>
</dbReference>
<evidence type="ECO:0000256" key="15">
    <source>
        <dbReference type="ARBA" id="ARBA00023295"/>
    </source>
</evidence>
<dbReference type="InterPro" id="IPR011032">
    <property type="entry name" value="GroES-like_sf"/>
</dbReference>
<dbReference type="InterPro" id="IPR005198">
    <property type="entry name" value="Glyco_hydro_76"/>
</dbReference>
<dbReference type="SMART" id="SM00829">
    <property type="entry name" value="PKS_ER"/>
    <property type="match status" value="1"/>
</dbReference>
<dbReference type="Proteomes" id="UP000326565">
    <property type="component" value="Unassembled WGS sequence"/>
</dbReference>
<evidence type="ECO:0000256" key="10">
    <source>
        <dbReference type="ARBA" id="ARBA00022833"/>
    </source>
</evidence>
<evidence type="ECO:0000256" key="12">
    <source>
        <dbReference type="ARBA" id="ARBA00023027"/>
    </source>
</evidence>
<protein>
    <recommendedName>
        <fullName evidence="6">mannan endo-1,6-alpha-mannosidase</fullName>
        <ecNumber evidence="6">3.2.1.101</ecNumber>
    </recommendedName>
</protein>
<comment type="similarity">
    <text evidence="4 16">Belongs to the zinc-containing alcohol dehydrogenase family.</text>
</comment>
<keyword evidence="10 16" id="KW-0862">Zinc</keyword>
<evidence type="ECO:0000256" key="8">
    <source>
        <dbReference type="ARBA" id="ARBA00022729"/>
    </source>
</evidence>
<evidence type="ECO:0000313" key="20">
    <source>
        <dbReference type="Proteomes" id="UP000326565"/>
    </source>
</evidence>
<comment type="cofactor">
    <cofactor evidence="2 16">
        <name>Zn(2+)</name>
        <dbReference type="ChEBI" id="CHEBI:29105"/>
    </cofactor>
</comment>
<organism evidence="19 20">
    <name type="scientific">Aspergillus leporis</name>
    <dbReference type="NCBI Taxonomy" id="41062"/>
    <lineage>
        <taxon>Eukaryota</taxon>
        <taxon>Fungi</taxon>
        <taxon>Dikarya</taxon>
        <taxon>Ascomycota</taxon>
        <taxon>Pezizomycotina</taxon>
        <taxon>Eurotiomycetes</taxon>
        <taxon>Eurotiomycetidae</taxon>
        <taxon>Eurotiales</taxon>
        <taxon>Aspergillaceae</taxon>
        <taxon>Aspergillus</taxon>
        <taxon>Aspergillus subgen. Circumdati</taxon>
    </lineage>
</organism>
<evidence type="ECO:0000256" key="11">
    <source>
        <dbReference type="ARBA" id="ARBA00023002"/>
    </source>
</evidence>
<dbReference type="PANTHER" id="PTHR12145">
    <property type="entry name" value="MANNAN ENDO-1,6-ALPHA-MANNOSIDASE DCW1"/>
    <property type="match status" value="1"/>
</dbReference>
<accession>A0A5N5WUW8</accession>
<dbReference type="InterPro" id="IPR002328">
    <property type="entry name" value="ADH_Zn_CS"/>
</dbReference>
<evidence type="ECO:0000256" key="2">
    <source>
        <dbReference type="ARBA" id="ARBA00001947"/>
    </source>
</evidence>
<sequence length="735" mass="79648">MLTHYTGMNPGDNPGNLPDPYYWWEAGAMFNALVDYWYYTGDDTWNNITMQALLWQAGHDGTFMPTNQTRTEGNDDQAFWAFAAMTAAERNFPNPPEGQPGWLAMAQAVFNTQARRWNPETCGGGLQWQIFSFNNGYHYKNTISNGCFFNLAARLARYTGNQTYADWAVRVWDWTESVGFMTEDYRFWDGADDGQNCTEFNKLQWTYNSGVYLLGAASMFNLTNGDPLWKERTQRILEAAGVFFHNDPLDVMYEQACESVDTCEVDQRSFKGYLARWMAASTQMAPFTFDFVMPKLRASASAAAKTCTGGSQKSTCGLKWTSREWDGSDDVGIQLAALEVIQSTLISYVDPPVSSDAGGTSKGDPGGGSKPADPRPRRLTKSITTADPGVVVNEGPNFEVKVEMVPVPDPGPDDVLIRLNMTGICSSDLHLMQGDLGVPPMSTFGVRSPGHEGAGVVVKVGANVKNFKLGDRAGVKPLLDTCGACELCWGDKEMYCRSAIHTGMMAPGTYQQYIVSPARYASPIPEGIPDEVAAPVMCSASTIYRSLIESGLKPGKWAVFPGGGGGVGIQGVQLAKAMGMRPVVVDTGASKRSLALEMGAEVFVDFVGTPDPAAAVIEATDGVGAHGVFVTAPAAYRTAVSYVGTRIGAVVMCIGLAPARTMTVGEDPNVFVFKNLSIKGTLVGSRKDTAAALDFARRGKLQQICEVFPIDRLPEAIEKLRKGQVAGRIVVDFNK</sequence>
<dbReference type="EC" id="3.2.1.101" evidence="6"/>
<dbReference type="GO" id="GO:0008496">
    <property type="term" value="F:mannan endo-1,6-alpha-mannosidase activity"/>
    <property type="evidence" value="ECO:0007669"/>
    <property type="project" value="UniProtKB-EC"/>
</dbReference>
<dbReference type="EMBL" id="ML732286">
    <property type="protein sequence ID" value="KAB8070960.1"/>
    <property type="molecule type" value="Genomic_DNA"/>
</dbReference>
<dbReference type="Pfam" id="PF00107">
    <property type="entry name" value="ADH_zinc_N"/>
    <property type="match status" value="1"/>
</dbReference>
<evidence type="ECO:0000256" key="4">
    <source>
        <dbReference type="ARBA" id="ARBA00008072"/>
    </source>
</evidence>
<dbReference type="InterPro" id="IPR014480">
    <property type="entry name" value="Mannan-1_6-alpha_mannosidase"/>
</dbReference>
<proteinExistence type="inferred from homology"/>
<dbReference type="InterPro" id="IPR013154">
    <property type="entry name" value="ADH-like_N"/>
</dbReference>
<dbReference type="FunFam" id="3.40.50.720:FF:000039">
    <property type="entry name" value="Alcohol dehydrogenase AdhP"/>
    <property type="match status" value="1"/>
</dbReference>
<keyword evidence="8" id="KW-0732">Signal</keyword>
<dbReference type="SUPFAM" id="SSF51735">
    <property type="entry name" value="NAD(P)-binding Rossmann-fold domains"/>
    <property type="match status" value="1"/>
</dbReference>
<keyword evidence="9 19" id="KW-0378">Hydrolase</keyword>
<dbReference type="GO" id="GO:0016052">
    <property type="term" value="P:carbohydrate catabolic process"/>
    <property type="evidence" value="ECO:0007669"/>
    <property type="project" value="InterPro"/>
</dbReference>
<dbReference type="Pfam" id="PF08240">
    <property type="entry name" value="ADH_N"/>
    <property type="match status" value="1"/>
</dbReference>
<dbReference type="SUPFAM" id="SSF48208">
    <property type="entry name" value="Six-hairpin glycosidases"/>
    <property type="match status" value="1"/>
</dbReference>
<keyword evidence="14" id="KW-0325">Glycoprotein</keyword>
<keyword evidence="15" id="KW-0326">Glycosidase</keyword>
<evidence type="ECO:0000256" key="17">
    <source>
        <dbReference type="SAM" id="MobiDB-lite"/>
    </source>
</evidence>
<dbReference type="InterPro" id="IPR036291">
    <property type="entry name" value="NAD(P)-bd_dom_sf"/>
</dbReference>
<evidence type="ECO:0000256" key="5">
    <source>
        <dbReference type="ARBA" id="ARBA00009699"/>
    </source>
</evidence>
<dbReference type="GO" id="GO:0009272">
    <property type="term" value="P:fungal-type cell wall biogenesis"/>
    <property type="evidence" value="ECO:0007669"/>
    <property type="project" value="TreeGrafter"/>
</dbReference>
<dbReference type="InterPro" id="IPR008928">
    <property type="entry name" value="6-hairpin_glycosidase_sf"/>
</dbReference>
<feature type="compositionally biased region" description="Gly residues" evidence="17">
    <location>
        <begin position="360"/>
        <end position="369"/>
    </location>
</feature>
<dbReference type="PROSITE" id="PS00059">
    <property type="entry name" value="ADH_ZINC"/>
    <property type="match status" value="1"/>
</dbReference>
<dbReference type="GO" id="GO:0004022">
    <property type="term" value="F:alcohol dehydrogenase (NAD+) activity"/>
    <property type="evidence" value="ECO:0007669"/>
    <property type="project" value="UniProtKB-ARBA"/>
</dbReference>
<dbReference type="FunFam" id="1.50.10.20:FF:000006">
    <property type="entry name" value="Mannan endo-1,6-alpha-mannosidase"/>
    <property type="match status" value="1"/>
</dbReference>
<dbReference type="InterPro" id="IPR020843">
    <property type="entry name" value="ER"/>
</dbReference>
<keyword evidence="13" id="KW-0472">Membrane</keyword>
<keyword evidence="11" id="KW-0560">Oxidoreductase</keyword>
<dbReference type="GO" id="GO:0008270">
    <property type="term" value="F:zinc ion binding"/>
    <property type="evidence" value="ECO:0007669"/>
    <property type="project" value="InterPro"/>
</dbReference>
<dbReference type="AlphaFoldDB" id="A0A5N5WUW8"/>
<dbReference type="OrthoDB" id="4187847at2759"/>